<dbReference type="GO" id="GO:0009099">
    <property type="term" value="P:L-valine biosynthetic process"/>
    <property type="evidence" value="ECO:0007669"/>
    <property type="project" value="TreeGrafter"/>
</dbReference>
<dbReference type="PANTHER" id="PTHR18968:SF13">
    <property type="entry name" value="ACETOLACTATE SYNTHASE CATALYTIC SUBUNIT, MITOCHONDRIAL"/>
    <property type="match status" value="1"/>
</dbReference>
<evidence type="ECO:0000259" key="6">
    <source>
        <dbReference type="Pfam" id="PF02776"/>
    </source>
</evidence>
<dbReference type="GO" id="GO:0050660">
    <property type="term" value="F:flavin adenine dinucleotide binding"/>
    <property type="evidence" value="ECO:0007669"/>
    <property type="project" value="TreeGrafter"/>
</dbReference>
<proteinExistence type="inferred from homology"/>
<dbReference type="InterPro" id="IPR029035">
    <property type="entry name" value="DHS-like_NAD/FAD-binding_dom"/>
</dbReference>
<evidence type="ECO:0000313" key="8">
    <source>
        <dbReference type="Proteomes" id="UP000218238"/>
    </source>
</evidence>
<evidence type="ECO:0000256" key="3">
    <source>
        <dbReference type="RuleBase" id="RU362132"/>
    </source>
</evidence>
<feature type="domain" description="Thiamine pyrophosphate enzyme central" evidence="4">
    <location>
        <begin position="231"/>
        <end position="353"/>
    </location>
</feature>
<accession>A0A2A2TPJ6</accession>
<comment type="caution">
    <text evidence="7">The sequence shown here is derived from an EMBL/GenBank/DDBJ whole genome shotgun (WGS) entry which is preliminary data.</text>
</comment>
<evidence type="ECO:0000259" key="4">
    <source>
        <dbReference type="Pfam" id="PF00205"/>
    </source>
</evidence>
<dbReference type="OrthoDB" id="9785953at2"/>
<dbReference type="GO" id="GO:0003984">
    <property type="term" value="F:acetolactate synthase activity"/>
    <property type="evidence" value="ECO:0007669"/>
    <property type="project" value="TreeGrafter"/>
</dbReference>
<evidence type="ECO:0000259" key="5">
    <source>
        <dbReference type="Pfam" id="PF02775"/>
    </source>
</evidence>
<dbReference type="RefSeq" id="WP_095720037.1">
    <property type="nucleotide sequence ID" value="NZ_NTFS01000010.1"/>
</dbReference>
<dbReference type="Pfam" id="PF02775">
    <property type="entry name" value="TPP_enzyme_C"/>
    <property type="match status" value="1"/>
</dbReference>
<comment type="similarity">
    <text evidence="1 3">Belongs to the TPP enzyme family.</text>
</comment>
<dbReference type="Proteomes" id="UP000218238">
    <property type="component" value="Unassembled WGS sequence"/>
</dbReference>
<gene>
    <name evidence="7" type="ORF">CK510_01715</name>
</gene>
<reference evidence="7 8" key="1">
    <citation type="submission" date="2017-08" db="EMBL/GenBank/DDBJ databases">
        <title>Draft genome sequence of filamentous cyanobacterium Calothrix elsteri CCALA 953.</title>
        <authorList>
            <person name="Gagunashvili A.N."/>
            <person name="Elster J."/>
            <person name="Andresson O.S."/>
        </authorList>
    </citation>
    <scope>NUCLEOTIDE SEQUENCE [LARGE SCALE GENOMIC DNA]</scope>
    <source>
        <strain evidence="7 8">CCALA 953</strain>
    </source>
</reference>
<protein>
    <submittedName>
        <fullName evidence="7">Acetolactate synthase</fullName>
    </submittedName>
</protein>
<dbReference type="Pfam" id="PF02776">
    <property type="entry name" value="TPP_enzyme_N"/>
    <property type="match status" value="1"/>
</dbReference>
<feature type="domain" description="Thiamine pyrophosphate enzyme N-terminal TPP-binding" evidence="6">
    <location>
        <begin position="31"/>
        <end position="141"/>
    </location>
</feature>
<dbReference type="GO" id="GO:0005948">
    <property type="term" value="C:acetolactate synthase complex"/>
    <property type="evidence" value="ECO:0007669"/>
    <property type="project" value="TreeGrafter"/>
</dbReference>
<dbReference type="EMBL" id="NTFS01000010">
    <property type="protein sequence ID" value="PAX60431.1"/>
    <property type="molecule type" value="Genomic_DNA"/>
</dbReference>
<dbReference type="InterPro" id="IPR012000">
    <property type="entry name" value="Thiamin_PyroP_enz_cen_dom"/>
</dbReference>
<keyword evidence="8" id="KW-1185">Reference proteome</keyword>
<dbReference type="InterPro" id="IPR011766">
    <property type="entry name" value="TPP_enzyme_TPP-bd"/>
</dbReference>
<dbReference type="PANTHER" id="PTHR18968">
    <property type="entry name" value="THIAMINE PYROPHOSPHATE ENZYMES"/>
    <property type="match status" value="1"/>
</dbReference>
<sequence length="582" mass="62872">MLLTDKALSNKISSPNNSLINPTNKQLIEPTVADTIVQMLTDLGVRQAFGIGGGGIVPIWDALEKSSIEVLNFRHESGSAFAATEAYFTDNRPVAVFATTGPGITNVLTGIMAARGEGAKVILLSGSTSEALQGKFALQETSRDTMPEGFFKAGTVFDYAKTITTSSELQKIQEELALQIKRPGGFVVHLNIPTNIQTSPGSHLTSPKFKTSLFIPDENAINKAVEILSEPFAIWVGFGARDAAEEIQRLAELTGANVMCSPRGKGIFPESHPQFLGVTGFAGHESVIEYMRSTPPDRILVLGTRLGEFTSFWNSIMVPPKGFIHVDIDPKVPGSAYPTADTFPIYAEIKTFLGLLLDKLSQKHKLNPLSVHIPVREGEITTEKLQLENGLVRPRELMRAIQTVVVENSDATVMAEGGNSFAWAIHYLKFNQATRWRVSTGFASMGHFTTGVVGAAANGKKAVAIVGDGSMLMNNEINTAVQYNLPAVWIVLNDASYNMCNQGAIMLGRPSIKGYIAPTDFAMLARSMGADGICVDNESQLKKAISKAMKSKVPFVIDVKINPSELAPIGERMNSINKQTAK</sequence>
<dbReference type="AlphaFoldDB" id="A0A2A2TPJ6"/>
<dbReference type="SUPFAM" id="SSF52467">
    <property type="entry name" value="DHS-like NAD/FAD-binding domain"/>
    <property type="match status" value="1"/>
</dbReference>
<dbReference type="InterPro" id="IPR012001">
    <property type="entry name" value="Thiamin_PyroP_enz_TPP-bd_dom"/>
</dbReference>
<dbReference type="Gene3D" id="3.40.50.1220">
    <property type="entry name" value="TPP-binding domain"/>
    <property type="match status" value="1"/>
</dbReference>
<name>A0A2A2TPJ6_9CYAN</name>
<dbReference type="SUPFAM" id="SSF52518">
    <property type="entry name" value="Thiamin diphosphate-binding fold (THDP-binding)"/>
    <property type="match status" value="2"/>
</dbReference>
<dbReference type="GO" id="GO:0030976">
    <property type="term" value="F:thiamine pyrophosphate binding"/>
    <property type="evidence" value="ECO:0007669"/>
    <property type="project" value="InterPro"/>
</dbReference>
<dbReference type="Gene3D" id="3.40.50.970">
    <property type="match status" value="2"/>
</dbReference>
<evidence type="ECO:0000256" key="2">
    <source>
        <dbReference type="ARBA" id="ARBA00023052"/>
    </source>
</evidence>
<evidence type="ECO:0000256" key="1">
    <source>
        <dbReference type="ARBA" id="ARBA00007812"/>
    </source>
</evidence>
<dbReference type="CDD" id="cd00568">
    <property type="entry name" value="TPP_enzymes"/>
    <property type="match status" value="1"/>
</dbReference>
<organism evidence="7 8">
    <name type="scientific">Brunnivagina elsteri CCALA 953</name>
    <dbReference type="NCBI Taxonomy" id="987040"/>
    <lineage>
        <taxon>Bacteria</taxon>
        <taxon>Bacillati</taxon>
        <taxon>Cyanobacteriota</taxon>
        <taxon>Cyanophyceae</taxon>
        <taxon>Nostocales</taxon>
        <taxon>Calotrichaceae</taxon>
        <taxon>Brunnivagina</taxon>
    </lineage>
</organism>
<dbReference type="CDD" id="cd07035">
    <property type="entry name" value="TPP_PYR_POX_like"/>
    <property type="match status" value="1"/>
</dbReference>
<keyword evidence="2 3" id="KW-0786">Thiamine pyrophosphate</keyword>
<dbReference type="GO" id="GO:0009097">
    <property type="term" value="P:isoleucine biosynthetic process"/>
    <property type="evidence" value="ECO:0007669"/>
    <property type="project" value="TreeGrafter"/>
</dbReference>
<dbReference type="InterPro" id="IPR029061">
    <property type="entry name" value="THDP-binding"/>
</dbReference>
<evidence type="ECO:0000313" key="7">
    <source>
        <dbReference type="EMBL" id="PAX60431.1"/>
    </source>
</evidence>
<dbReference type="InterPro" id="IPR045229">
    <property type="entry name" value="TPP_enz"/>
</dbReference>
<dbReference type="Pfam" id="PF00205">
    <property type="entry name" value="TPP_enzyme_M"/>
    <property type="match status" value="1"/>
</dbReference>
<feature type="domain" description="Thiamine pyrophosphate enzyme TPP-binding" evidence="5">
    <location>
        <begin position="418"/>
        <end position="559"/>
    </location>
</feature>
<dbReference type="GO" id="GO:0000287">
    <property type="term" value="F:magnesium ion binding"/>
    <property type="evidence" value="ECO:0007669"/>
    <property type="project" value="InterPro"/>
</dbReference>